<sequence>MDGSPVLSFETFLESLITNRILDLNYNDILPRLVASVRASHNEGMRTPFGSASPAGAVFVKAALHTESYRPGLSGPIFKPHEARKFAAQRRAMTQWLNQKKQELPNRHIASTSKVRFLTLMFDYLSFAPSLYETHGDMYWNGIVTGNDLHFAESDGSEDDTQYPGETSTVPVTSQNGDGMHLMQPYYASDQSESHTNSQGCYSYTTPLEGESQNTVPLDSNTVNYACGYPDYMVDISVNNTNCVSDDGNALVTKPVKGFWNTNGSPSGTLISTLNMYTSDTYYTSIDSDMDTDVSIRGTMNSQPDDEYASADEAIIVDSMEYATTGQKYLCNTSVIFFGGANLITACYYFIKEFTSKSFIDLIAYPDHMRSRHSFILWQNPYLQHICCRELMFALSNKEINCSKIIEILSNKKSKCCILEDFDLLSLDIQLAISKHIQRNDRPFLFLTRNLHKTPARLRAFAFTFRVPSLNTGLLINSGLSGAFCPSMFSGIPRNSIMDLAVRAKDDIAWFYQAMTNLRQKRTVSLRRDTLPLRKLVHYIAFEELNERTVYRIMVILSSLSPTYMHNQYTFWLDFCEEFDAITSVHMFDIKEGLYHIIAEKSTALANVLDPRHTIATAFLDMMNIIHPNADLPS</sequence>
<proteinExistence type="predicted"/>
<dbReference type="STRING" id="5865.A7AMB9"/>
<dbReference type="AlphaFoldDB" id="A7AMB9"/>
<organism evidence="2 3">
    <name type="scientific">Babesia bovis</name>
    <dbReference type="NCBI Taxonomy" id="5865"/>
    <lineage>
        <taxon>Eukaryota</taxon>
        <taxon>Sar</taxon>
        <taxon>Alveolata</taxon>
        <taxon>Apicomplexa</taxon>
        <taxon>Aconoidasida</taxon>
        <taxon>Piroplasmida</taxon>
        <taxon>Babesiidae</taxon>
        <taxon>Babesia</taxon>
    </lineage>
</organism>
<feature type="compositionally biased region" description="Polar residues" evidence="1">
    <location>
        <begin position="164"/>
        <end position="176"/>
    </location>
</feature>
<accession>A7AMB9</accession>
<dbReference type="EMBL" id="AAXT01000001">
    <property type="protein sequence ID" value="EDO07703.1"/>
    <property type="molecule type" value="Genomic_DNA"/>
</dbReference>
<protein>
    <submittedName>
        <fullName evidence="2">Uncharacterized protein</fullName>
    </submittedName>
</protein>
<feature type="region of interest" description="Disordered" evidence="1">
    <location>
        <begin position="152"/>
        <end position="176"/>
    </location>
</feature>
<dbReference type="OMA" id="HICCREL"/>
<dbReference type="VEuPathDB" id="PiroplasmaDB:BBOV_III001360"/>
<dbReference type="eggNOG" id="ENOG502TN4K">
    <property type="taxonomic scope" value="Eukaryota"/>
</dbReference>
<comment type="caution">
    <text evidence="2">The sequence shown here is derived from an EMBL/GenBank/DDBJ whole genome shotgun (WGS) entry which is preliminary data.</text>
</comment>
<name>A7AMB9_BABBO</name>
<evidence type="ECO:0000313" key="3">
    <source>
        <dbReference type="Proteomes" id="UP000002173"/>
    </source>
</evidence>
<gene>
    <name evidence="2" type="ORF">BBOV_III001360</name>
</gene>
<keyword evidence="3" id="KW-1185">Reference proteome</keyword>
<evidence type="ECO:0000256" key="1">
    <source>
        <dbReference type="SAM" id="MobiDB-lite"/>
    </source>
</evidence>
<reference evidence="2 3" key="1">
    <citation type="journal article" date="2007" name="PLoS Pathog.">
        <title>Genome sequence of Babesia bovis and comparative analysis of apicomplexan hemoprotozoa.</title>
        <authorList>
            <person name="Brayton K.A."/>
            <person name="Lau A.O.T."/>
            <person name="Herndon D.R."/>
            <person name="Hannick L."/>
            <person name="Kappmeyer L.S."/>
            <person name="Berens S.J."/>
            <person name="Bidwell S.L."/>
            <person name="Brown W.C."/>
            <person name="Crabtree J."/>
            <person name="Fadrosh D."/>
            <person name="Feldblum T."/>
            <person name="Forberger H.A."/>
            <person name="Haas B.J."/>
            <person name="Howell J.M."/>
            <person name="Khouri H."/>
            <person name="Koo H."/>
            <person name="Mann D.J."/>
            <person name="Norimine J."/>
            <person name="Paulsen I.T."/>
            <person name="Radune D."/>
            <person name="Ren Q."/>
            <person name="Smith R.K. Jr."/>
            <person name="Suarez C.E."/>
            <person name="White O."/>
            <person name="Wortman J.R."/>
            <person name="Knowles D.P. Jr."/>
            <person name="McElwain T.F."/>
            <person name="Nene V.M."/>
        </authorList>
    </citation>
    <scope>NUCLEOTIDE SEQUENCE [LARGE SCALE GENOMIC DNA]</scope>
    <source>
        <strain evidence="2">T2Bo</strain>
    </source>
</reference>
<dbReference type="InParanoid" id="A7AMB9"/>
<dbReference type="Proteomes" id="UP000002173">
    <property type="component" value="Chromosome 3"/>
</dbReference>
<evidence type="ECO:0000313" key="2">
    <source>
        <dbReference type="EMBL" id="EDO07703.1"/>
    </source>
</evidence>